<sequence>MEHNLKINYLYHSGFTVETNNYLLIFDYFKDHGLENKSVANGFIGKEDLETKKKIIVFSSHSHHDHFNPIILDWINVNKAIQYVFSSDIVIDKKEPYMTFLSPYDSIILDDLNIKAYGSTDLGVSFLVKVDESTIFHAGDLNWWYWWDDTEEEIAKAEKWFKEEIDYMKDEKIDVAFFPVDQRLEQNYALGAKYFIDILKPKYLIPMHFGDHYETTVKFALEMKNSLTNIFTLNSRGQEIKII</sequence>
<dbReference type="PANTHER" id="PTHR42967:SF1">
    <property type="entry name" value="MBL FOLD METALLO-HYDROLASE"/>
    <property type="match status" value="1"/>
</dbReference>
<reference evidence="1 2" key="1">
    <citation type="submission" date="2019-03" db="EMBL/GenBank/DDBJ databases">
        <title>Genomic Encyclopedia of Type Strains, Phase IV (KMG-IV): sequencing the most valuable type-strain genomes for metagenomic binning, comparative biology and taxonomic classification.</title>
        <authorList>
            <person name="Goeker M."/>
        </authorList>
    </citation>
    <scope>NUCLEOTIDE SEQUENCE [LARGE SCALE GENOMIC DNA]</scope>
    <source>
        <strain evidence="1 2">DSM 24629</strain>
    </source>
</reference>
<dbReference type="RefSeq" id="WP_132250909.1">
    <property type="nucleotide sequence ID" value="NZ_SMAL01000003.1"/>
</dbReference>
<accession>A0A4R3MRC0</accession>
<gene>
    <name evidence="1" type="ORF">EDC18_10321</name>
</gene>
<proteinExistence type="predicted"/>
<dbReference type="Pfam" id="PF13483">
    <property type="entry name" value="Lactamase_B_3"/>
    <property type="match status" value="1"/>
</dbReference>
<keyword evidence="2" id="KW-1185">Reference proteome</keyword>
<evidence type="ECO:0000313" key="1">
    <source>
        <dbReference type="EMBL" id="TCT15317.1"/>
    </source>
</evidence>
<dbReference type="PANTHER" id="PTHR42967">
    <property type="entry name" value="METAL DEPENDENT HYDROLASE"/>
    <property type="match status" value="1"/>
</dbReference>
<dbReference type="AlphaFoldDB" id="A0A4R3MRC0"/>
<dbReference type="OrthoDB" id="36975at2"/>
<name>A0A4R3MRC0_9FIRM</name>
<evidence type="ECO:0000313" key="2">
    <source>
        <dbReference type="Proteomes" id="UP000294902"/>
    </source>
</evidence>
<dbReference type="EMBL" id="SMAL01000003">
    <property type="protein sequence ID" value="TCT15317.1"/>
    <property type="molecule type" value="Genomic_DNA"/>
</dbReference>
<comment type="caution">
    <text evidence="1">The sequence shown here is derived from an EMBL/GenBank/DDBJ whole genome shotgun (WGS) entry which is preliminary data.</text>
</comment>
<organism evidence="1 2">
    <name type="scientific">Natranaerovirga pectinivora</name>
    <dbReference type="NCBI Taxonomy" id="682400"/>
    <lineage>
        <taxon>Bacteria</taxon>
        <taxon>Bacillati</taxon>
        <taxon>Bacillota</taxon>
        <taxon>Clostridia</taxon>
        <taxon>Lachnospirales</taxon>
        <taxon>Natranaerovirgaceae</taxon>
        <taxon>Natranaerovirga</taxon>
    </lineage>
</organism>
<dbReference type="SUPFAM" id="SSF56281">
    <property type="entry name" value="Metallo-hydrolase/oxidoreductase"/>
    <property type="match status" value="1"/>
</dbReference>
<dbReference type="InterPro" id="IPR036866">
    <property type="entry name" value="RibonucZ/Hydroxyglut_hydro"/>
</dbReference>
<dbReference type="Gene3D" id="3.60.15.10">
    <property type="entry name" value="Ribonuclease Z/Hydroxyacylglutathione hydrolase-like"/>
    <property type="match status" value="1"/>
</dbReference>
<dbReference type="Proteomes" id="UP000294902">
    <property type="component" value="Unassembled WGS sequence"/>
</dbReference>
<protein>
    <submittedName>
        <fullName evidence="1">L-ascorbate metabolism protein UlaG (Beta-lactamase superfamily)</fullName>
    </submittedName>
</protein>